<proteinExistence type="predicted"/>
<name>A0ABW1IUJ0_9BACL</name>
<dbReference type="GO" id="GO:0004860">
    <property type="term" value="F:protein kinase inhibitor activity"/>
    <property type="evidence" value="ECO:0007669"/>
    <property type="project" value="UniProtKB-KW"/>
</dbReference>
<accession>A0ABW1IUJ0</accession>
<dbReference type="Gene3D" id="1.10.287.1100">
    <property type="entry name" value="Sporulation inhibitor A"/>
    <property type="match status" value="1"/>
</dbReference>
<dbReference type="InterPro" id="IPR036916">
    <property type="entry name" value="Sda_sf"/>
</dbReference>
<keyword evidence="2" id="KW-1185">Reference proteome</keyword>
<dbReference type="Proteomes" id="UP001596250">
    <property type="component" value="Unassembled WGS sequence"/>
</dbReference>
<keyword evidence="1" id="KW-0649">Protein kinase inhibitor</keyword>
<dbReference type="RefSeq" id="WP_379896275.1">
    <property type="nucleotide sequence ID" value="NZ_CBCSCT010000006.1"/>
</dbReference>
<comment type="caution">
    <text evidence="1">The sequence shown here is derived from an EMBL/GenBank/DDBJ whole genome shotgun (WGS) entry which is preliminary data.</text>
</comment>
<protein>
    <submittedName>
        <fullName evidence="1">Sporulation histidine kinase inhibitor Sda</fullName>
    </submittedName>
</protein>
<reference evidence="2" key="1">
    <citation type="journal article" date="2019" name="Int. J. Syst. Evol. Microbiol.">
        <title>The Global Catalogue of Microorganisms (GCM) 10K type strain sequencing project: providing services to taxonomists for standard genome sequencing and annotation.</title>
        <authorList>
            <consortium name="The Broad Institute Genomics Platform"/>
            <consortium name="The Broad Institute Genome Sequencing Center for Infectious Disease"/>
            <person name="Wu L."/>
            <person name="Ma J."/>
        </authorList>
    </citation>
    <scope>NUCLEOTIDE SEQUENCE [LARGE SCALE GENOMIC DNA]</scope>
    <source>
        <strain evidence="2">CCM 8749</strain>
    </source>
</reference>
<organism evidence="1 2">
    <name type="scientific">Marinicrinis lubricantis</name>
    <dbReference type="NCBI Taxonomy" id="2086470"/>
    <lineage>
        <taxon>Bacteria</taxon>
        <taxon>Bacillati</taxon>
        <taxon>Bacillota</taxon>
        <taxon>Bacilli</taxon>
        <taxon>Bacillales</taxon>
        <taxon>Paenibacillaceae</taxon>
    </lineage>
</organism>
<evidence type="ECO:0000313" key="2">
    <source>
        <dbReference type="Proteomes" id="UP001596250"/>
    </source>
</evidence>
<evidence type="ECO:0000313" key="1">
    <source>
        <dbReference type="EMBL" id="MFC5988785.1"/>
    </source>
</evidence>
<dbReference type="SUPFAM" id="SSF100985">
    <property type="entry name" value="Sporulation inhibitor Sda"/>
    <property type="match status" value="1"/>
</dbReference>
<dbReference type="EMBL" id="JBHSQV010000184">
    <property type="protein sequence ID" value="MFC5988785.1"/>
    <property type="molecule type" value="Genomic_DNA"/>
</dbReference>
<dbReference type="Pfam" id="PF08970">
    <property type="entry name" value="Sda"/>
    <property type="match status" value="1"/>
</dbReference>
<sequence length="52" mass="6095">MKLLSNEALVETYVKAVDLNLERDFIDLLFQEIKRRKLNVTGRKHANLHLTS</sequence>
<gene>
    <name evidence="1" type="ORF">ACFPXP_20470</name>
</gene>
<dbReference type="InterPro" id="IPR015064">
    <property type="entry name" value="Sda"/>
</dbReference>